<gene>
    <name evidence="2" type="ORF">ABXS69_01200</name>
</gene>
<accession>A0AAU8N2I5</accession>
<feature type="transmembrane region" description="Helical" evidence="1">
    <location>
        <begin position="344"/>
        <end position="369"/>
    </location>
</feature>
<dbReference type="EMBL" id="CP159989">
    <property type="protein sequence ID" value="XCP82565.1"/>
    <property type="molecule type" value="Genomic_DNA"/>
</dbReference>
<reference evidence="2" key="1">
    <citation type="submission" date="2024-05" db="EMBL/GenBank/DDBJ databases">
        <title>Draft genome assemblies of 36 bacteria isolated from hibernating arctic ground squirrels.</title>
        <authorList>
            <person name="McKee H."/>
            <person name="Mullen L."/>
            <person name="Drown D.M."/>
            <person name="Duddleston K.N."/>
        </authorList>
    </citation>
    <scope>NUCLEOTIDE SEQUENCE</scope>
    <source>
        <strain evidence="2">AR004</strain>
    </source>
</reference>
<sequence length="560" mass="56030">MAPVISPLTRLTLWRDRRSAIGWALGVALLTAYAALALTAVCATAEDRRAFAVAYSSPMAAMFTGPGYGLDAADPSLGAILATTALGYLGLIAVLAGLLMSIARTRADEEIGPGELLRAAPVGRSEATRAALASAVVVGSLMGAVFCVITIALGLAPLDALAAGLGLAASTVAGAGGGLVVGALAGSARAARGLGALLVVAWYQLRGLGDSSASAGWLSWTTPIGLVQQARPWAGLRWGPLVLLAAGAAVLCAIGRVLHARREMGEGVARLPAFRGERRRGPGGAVALALRASAATRGWWLVVGLVFALVYGAFAPQVESSLAAMFEDNPTLRAFVGGELTVQAYLVLIVTYGGLLLAACAVALASAAAGEEAAGRVAVMLAGPITRGRWLLGHAAVVVAGVVSMGVAIAVSLAASAIVPLVVQGSGAAAEPWVLAAGVAAGCASTLPAALLLGALTLAAHAIVPRASRMMGWGVLLLATCVTVLGRALKAPQWLLDLSPFTRLPSLPTASAGRAEGSGEAWGAILGTPQSWVGPGACLVVAGVLLALAAVSLRHRDLVG</sequence>
<evidence type="ECO:0000313" key="2">
    <source>
        <dbReference type="EMBL" id="XCP82565.1"/>
    </source>
</evidence>
<feature type="transmembrane region" description="Helical" evidence="1">
    <location>
        <begin position="435"/>
        <end position="458"/>
    </location>
</feature>
<feature type="transmembrane region" description="Helical" evidence="1">
    <location>
        <begin position="76"/>
        <end position="99"/>
    </location>
</feature>
<evidence type="ECO:0008006" key="3">
    <source>
        <dbReference type="Google" id="ProtNLM"/>
    </source>
</evidence>
<feature type="transmembrane region" description="Helical" evidence="1">
    <location>
        <begin position="50"/>
        <end position="70"/>
    </location>
</feature>
<organism evidence="2">
    <name type="scientific">Actinomyces timonensis</name>
    <dbReference type="NCBI Taxonomy" id="1288391"/>
    <lineage>
        <taxon>Bacteria</taxon>
        <taxon>Bacillati</taxon>
        <taxon>Actinomycetota</taxon>
        <taxon>Actinomycetes</taxon>
        <taxon>Actinomycetales</taxon>
        <taxon>Actinomycetaceae</taxon>
        <taxon>Actinomyces</taxon>
    </lineage>
</organism>
<keyword evidence="1" id="KW-0812">Transmembrane</keyword>
<evidence type="ECO:0000256" key="1">
    <source>
        <dbReference type="SAM" id="Phobius"/>
    </source>
</evidence>
<feature type="transmembrane region" description="Helical" evidence="1">
    <location>
        <begin position="532"/>
        <end position="553"/>
    </location>
</feature>
<feature type="transmembrane region" description="Helical" evidence="1">
    <location>
        <begin position="130"/>
        <end position="155"/>
    </location>
</feature>
<feature type="transmembrane region" description="Helical" evidence="1">
    <location>
        <begin position="196"/>
        <end position="218"/>
    </location>
</feature>
<dbReference type="AlphaFoldDB" id="A0AAU8N2I5"/>
<dbReference type="RefSeq" id="WP_366180805.1">
    <property type="nucleotide sequence ID" value="NZ_CP159989.1"/>
</dbReference>
<feature type="transmembrane region" description="Helical" evidence="1">
    <location>
        <begin position="298"/>
        <end position="315"/>
    </location>
</feature>
<keyword evidence="1" id="KW-0472">Membrane</keyword>
<protein>
    <recommendedName>
        <fullName evidence="3">ABC-2 family transporter protein</fullName>
    </recommendedName>
</protein>
<proteinExistence type="predicted"/>
<name>A0AAU8N2I5_9ACTO</name>
<keyword evidence="1" id="KW-1133">Transmembrane helix</keyword>
<feature type="transmembrane region" description="Helical" evidence="1">
    <location>
        <begin position="161"/>
        <end position="184"/>
    </location>
</feature>
<feature type="transmembrane region" description="Helical" evidence="1">
    <location>
        <begin position="390"/>
        <end position="423"/>
    </location>
</feature>
<feature type="transmembrane region" description="Helical" evidence="1">
    <location>
        <begin position="20"/>
        <end position="43"/>
    </location>
</feature>
<feature type="transmembrane region" description="Helical" evidence="1">
    <location>
        <begin position="238"/>
        <end position="258"/>
    </location>
</feature>
<feature type="transmembrane region" description="Helical" evidence="1">
    <location>
        <begin position="470"/>
        <end position="489"/>
    </location>
</feature>